<protein>
    <recommendedName>
        <fullName evidence="3">Mesencephalic astrocyte-derived neurotrophic factor homolog</fullName>
    </recommendedName>
    <alternativeName>
        <fullName evidence="7">MANF/CDNF-like protein</fullName>
    </alternativeName>
</protein>
<feature type="domain" description="FHA" evidence="12">
    <location>
        <begin position="51"/>
        <end position="106"/>
    </location>
</feature>
<keyword evidence="10" id="KW-1133">Transmembrane helix</keyword>
<keyword evidence="10" id="KW-0472">Membrane</keyword>
<feature type="chain" id="PRO_5045563019" description="Mesencephalic astrocyte-derived neurotrophic factor homolog" evidence="11">
    <location>
        <begin position="17"/>
        <end position="722"/>
    </location>
</feature>
<keyword evidence="10" id="KW-0812">Transmembrane</keyword>
<evidence type="ECO:0000313" key="14">
    <source>
        <dbReference type="Proteomes" id="UP001303046"/>
    </source>
</evidence>
<dbReference type="Gene3D" id="1.10.720.30">
    <property type="entry name" value="SAP domain"/>
    <property type="match status" value="1"/>
</dbReference>
<evidence type="ECO:0000256" key="7">
    <source>
        <dbReference type="ARBA" id="ARBA00032923"/>
    </source>
</evidence>
<dbReference type="PANTHER" id="PTHR12990">
    <property type="entry name" value="ARMET-LIKE PROTEIN"/>
    <property type="match status" value="1"/>
</dbReference>
<feature type="coiled-coil region" evidence="8">
    <location>
        <begin position="197"/>
        <end position="249"/>
    </location>
</feature>
<accession>A0ABR1D9Q3</accession>
<dbReference type="Pfam" id="PF00498">
    <property type="entry name" value="FHA"/>
    <property type="match status" value="1"/>
</dbReference>
<dbReference type="Pfam" id="PF20145">
    <property type="entry name" value="ARMET_N"/>
    <property type="match status" value="1"/>
</dbReference>
<gene>
    <name evidence="13" type="primary">Necator_chrIV.g13460</name>
    <name evidence="13" type="ORF">RB195_000169</name>
</gene>
<dbReference type="Proteomes" id="UP001303046">
    <property type="component" value="Unassembled WGS sequence"/>
</dbReference>
<feature type="signal peptide" evidence="11">
    <location>
        <begin position="1"/>
        <end position="16"/>
    </location>
</feature>
<evidence type="ECO:0000313" key="13">
    <source>
        <dbReference type="EMBL" id="KAK6746738.1"/>
    </source>
</evidence>
<dbReference type="InterPro" id="IPR019345">
    <property type="entry name" value="ARMET_C"/>
</dbReference>
<evidence type="ECO:0000256" key="9">
    <source>
        <dbReference type="SAM" id="MobiDB-lite"/>
    </source>
</evidence>
<evidence type="ECO:0000256" key="1">
    <source>
        <dbReference type="ARBA" id="ARBA00004613"/>
    </source>
</evidence>
<evidence type="ECO:0000256" key="2">
    <source>
        <dbReference type="ARBA" id="ARBA00005617"/>
    </source>
</evidence>
<dbReference type="EMBL" id="JAVFWL010000004">
    <property type="protein sequence ID" value="KAK6746738.1"/>
    <property type="molecule type" value="Genomic_DNA"/>
</dbReference>
<evidence type="ECO:0000256" key="5">
    <source>
        <dbReference type="ARBA" id="ARBA00022729"/>
    </source>
</evidence>
<proteinExistence type="inferred from homology"/>
<dbReference type="InterPro" id="IPR036361">
    <property type="entry name" value="SAP_dom_sf"/>
</dbReference>
<dbReference type="Gene3D" id="1.10.225.10">
    <property type="entry name" value="Saposin-like"/>
    <property type="match status" value="1"/>
</dbReference>
<comment type="similarity">
    <text evidence="2">Belongs to the ARMET family.</text>
</comment>
<evidence type="ECO:0000256" key="8">
    <source>
        <dbReference type="SAM" id="Coils"/>
    </source>
</evidence>
<dbReference type="SUPFAM" id="SSF49879">
    <property type="entry name" value="SMAD/FHA domain"/>
    <property type="match status" value="1"/>
</dbReference>
<keyword evidence="6" id="KW-1015">Disulfide bond</keyword>
<feature type="coiled-coil region" evidence="8">
    <location>
        <begin position="291"/>
        <end position="367"/>
    </location>
</feature>
<keyword evidence="8" id="KW-0175">Coiled coil</keyword>
<keyword evidence="5 11" id="KW-0732">Signal</keyword>
<dbReference type="InterPro" id="IPR045332">
    <property type="entry name" value="ARMET_N"/>
</dbReference>
<keyword evidence="4" id="KW-0964">Secreted</keyword>
<keyword evidence="14" id="KW-1185">Reference proteome</keyword>
<dbReference type="InterPro" id="IPR008984">
    <property type="entry name" value="SMAD_FHA_dom_sf"/>
</dbReference>
<reference evidence="13 14" key="1">
    <citation type="submission" date="2023-08" db="EMBL/GenBank/DDBJ databases">
        <title>A Necator americanus chromosomal reference genome.</title>
        <authorList>
            <person name="Ilik V."/>
            <person name="Petrzelkova K.J."/>
            <person name="Pardy F."/>
            <person name="Fuh T."/>
            <person name="Niatou-Singa F.S."/>
            <person name="Gouil Q."/>
            <person name="Baker L."/>
            <person name="Ritchie M.E."/>
            <person name="Jex A.R."/>
            <person name="Gazzola D."/>
            <person name="Li H."/>
            <person name="Toshio Fujiwara R."/>
            <person name="Zhan B."/>
            <person name="Aroian R.V."/>
            <person name="Pafco B."/>
            <person name="Schwarz E.M."/>
        </authorList>
    </citation>
    <scope>NUCLEOTIDE SEQUENCE [LARGE SCALE GENOMIC DNA]</scope>
    <source>
        <strain evidence="13 14">Aroian</strain>
        <tissue evidence="13">Whole animal</tissue>
    </source>
</reference>
<feature type="compositionally biased region" description="Basic and acidic residues" evidence="9">
    <location>
        <begin position="488"/>
        <end position="498"/>
    </location>
</feature>
<evidence type="ECO:0000256" key="6">
    <source>
        <dbReference type="ARBA" id="ARBA00023157"/>
    </source>
</evidence>
<dbReference type="InterPro" id="IPR000253">
    <property type="entry name" value="FHA_dom"/>
</dbReference>
<feature type="region of interest" description="Disordered" evidence="9">
    <location>
        <begin position="481"/>
        <end position="522"/>
    </location>
</feature>
<comment type="caution">
    <text evidence="13">The sequence shown here is derived from an EMBL/GenBank/DDBJ whole genome shotgun (WGS) entry which is preliminary data.</text>
</comment>
<feature type="transmembrane region" description="Helical" evidence="10">
    <location>
        <begin position="532"/>
        <end position="549"/>
    </location>
</feature>
<dbReference type="Pfam" id="PF10208">
    <property type="entry name" value="ARMET_C"/>
    <property type="match status" value="1"/>
</dbReference>
<comment type="subcellular location">
    <subcellularLocation>
        <location evidence="1">Secreted</location>
    </subcellularLocation>
</comment>
<evidence type="ECO:0000256" key="11">
    <source>
        <dbReference type="SAM" id="SignalP"/>
    </source>
</evidence>
<organism evidence="13 14">
    <name type="scientific">Necator americanus</name>
    <name type="common">Human hookworm</name>
    <dbReference type="NCBI Taxonomy" id="51031"/>
    <lineage>
        <taxon>Eukaryota</taxon>
        <taxon>Metazoa</taxon>
        <taxon>Ecdysozoa</taxon>
        <taxon>Nematoda</taxon>
        <taxon>Chromadorea</taxon>
        <taxon>Rhabditida</taxon>
        <taxon>Rhabditina</taxon>
        <taxon>Rhabditomorpha</taxon>
        <taxon>Strongyloidea</taxon>
        <taxon>Ancylostomatidae</taxon>
        <taxon>Bunostominae</taxon>
        <taxon>Necator</taxon>
    </lineage>
</organism>
<evidence type="ECO:0000256" key="3">
    <source>
        <dbReference type="ARBA" id="ARBA00014267"/>
    </source>
</evidence>
<evidence type="ECO:0000256" key="10">
    <source>
        <dbReference type="SAM" id="Phobius"/>
    </source>
</evidence>
<dbReference type="CDD" id="cd22679">
    <property type="entry name" value="FHA_SLMAP"/>
    <property type="match status" value="1"/>
</dbReference>
<dbReference type="PANTHER" id="PTHR12990:SF5">
    <property type="entry name" value="MESENCEPHALIC ASTROCYTE-DERIVED NEUROTROPHIC FACTOR HOMOLOG"/>
    <property type="match status" value="1"/>
</dbReference>
<dbReference type="CDD" id="cd21911">
    <property type="entry name" value="CC1_SLMAP"/>
    <property type="match status" value="1"/>
</dbReference>
<sequence length="722" mass="80743">MLLLLLLLLSWSSSSASFEAMHGPYVVLSPIAKSHPFEERRAHVGPDDDPLKIGRAVARLKAAKDNAIFDCKVLSRNHAVLSYRNGGFFLRDTKSSNGTFVNNERLAVTGEESEARQIFTGDIIQFGVEIVENSNKVAHGCIYAMVQLFDANGQMVEGGGTLSSGEMNGMLPSSEPSLVNNHQLFQMQQYLSEALYREEARQQKLEALEKMLEATEHASEAAWKALVNEDRLLSRIETLEAQLATFSKNATPDKLREDILNLIEDKAKFEIASKEHLRRAQEERAESALRLADIDRSLVSTEEECNRLRSRVQTLEARLNETVTAYEAKVNECGMNQIALNEAEKRLSAAEEKASATEARLGEVESKAQHERSVSSLVRLLVNALNNNPNVNENDHWLAMLYDFLRERNGASDAVPEPPVIKMPKIEALASDIVGCKKCEYLKDLNDRESLVRAEMESYLKDNLQLQARVRDLESELANAASPMSVSEKNRLELDDPHSLGTSPAVKKSNSPAALPTATPRHSNGLDSLHDTVFLISFAPFLALILLILAPLHVRMLASVPVLFLMVGYVLAQQKPCEVCVKVLTDAMAKVPDKDKSSPDSIAKVIREHCKDARNKDHKFCFYIGALPESATSIMVDVSKPLSWSMPAEKVCEKLKSKDAQICELKYDKPLDWKNIDLKKMRVKELKNILNEWGEVCKGCTEKSEFVKRIEELKPKYVKEEL</sequence>
<name>A0ABR1D9Q3_NECAM</name>
<dbReference type="PROSITE" id="PS50006">
    <property type="entry name" value="FHA_DOMAIN"/>
    <property type="match status" value="1"/>
</dbReference>
<dbReference type="SUPFAM" id="SSF68906">
    <property type="entry name" value="SAP domain"/>
    <property type="match status" value="1"/>
</dbReference>
<dbReference type="InterPro" id="IPR045333">
    <property type="entry name" value="ARMET-like"/>
</dbReference>
<dbReference type="Gene3D" id="2.60.200.20">
    <property type="match status" value="1"/>
</dbReference>
<dbReference type="SMART" id="SM00240">
    <property type="entry name" value="FHA"/>
    <property type="match status" value="1"/>
</dbReference>
<evidence type="ECO:0000256" key="4">
    <source>
        <dbReference type="ARBA" id="ARBA00022525"/>
    </source>
</evidence>
<evidence type="ECO:0000259" key="12">
    <source>
        <dbReference type="PROSITE" id="PS50006"/>
    </source>
</evidence>